<organism evidence="3 4">
    <name type="scientific">Mobilisporobacter senegalensis</name>
    <dbReference type="NCBI Taxonomy" id="1329262"/>
    <lineage>
        <taxon>Bacteria</taxon>
        <taxon>Bacillati</taxon>
        <taxon>Bacillota</taxon>
        <taxon>Clostridia</taxon>
        <taxon>Lachnospirales</taxon>
        <taxon>Lachnospiraceae</taxon>
        <taxon>Mobilisporobacter</taxon>
    </lineage>
</organism>
<keyword evidence="4" id="KW-1185">Reference proteome</keyword>
<evidence type="ECO:0000313" key="3">
    <source>
        <dbReference type="EMBL" id="ROR23416.1"/>
    </source>
</evidence>
<dbReference type="RefSeq" id="WP_123610715.1">
    <property type="nucleotide sequence ID" value="NZ_RJVG01000014.1"/>
</dbReference>
<feature type="chain" id="PRO_5039466326" evidence="1">
    <location>
        <begin position="21"/>
        <end position="268"/>
    </location>
</feature>
<reference evidence="3 4" key="1">
    <citation type="submission" date="2018-11" db="EMBL/GenBank/DDBJ databases">
        <title>Genomic Encyclopedia of Type Strains, Phase IV (KMG-IV): sequencing the most valuable type-strain genomes for metagenomic binning, comparative biology and taxonomic classification.</title>
        <authorList>
            <person name="Goeker M."/>
        </authorList>
    </citation>
    <scope>NUCLEOTIDE SEQUENCE [LARGE SCALE GENOMIC DNA]</scope>
    <source>
        <strain evidence="3 4">DSM 26537</strain>
    </source>
</reference>
<dbReference type="PROSITE" id="PS51257">
    <property type="entry name" value="PROKAR_LIPOPROTEIN"/>
    <property type="match status" value="1"/>
</dbReference>
<dbReference type="EMBL" id="RJVG01000014">
    <property type="protein sequence ID" value="ROR23416.1"/>
    <property type="molecule type" value="Genomic_DNA"/>
</dbReference>
<dbReference type="OrthoDB" id="2067190at2"/>
<evidence type="ECO:0000259" key="2">
    <source>
        <dbReference type="Pfam" id="PF13739"/>
    </source>
</evidence>
<dbReference type="Proteomes" id="UP000273083">
    <property type="component" value="Unassembled WGS sequence"/>
</dbReference>
<gene>
    <name evidence="3" type="ORF">EDD66_11423</name>
</gene>
<keyword evidence="1" id="KW-0732">Signal</keyword>
<feature type="signal peptide" evidence="1">
    <location>
        <begin position="1"/>
        <end position="20"/>
    </location>
</feature>
<proteinExistence type="predicted"/>
<protein>
    <submittedName>
        <fullName evidence="3">Uncharacterized protein DUF4163</fullName>
    </submittedName>
</protein>
<evidence type="ECO:0000256" key="1">
    <source>
        <dbReference type="SAM" id="SignalP"/>
    </source>
</evidence>
<evidence type="ECO:0000313" key="4">
    <source>
        <dbReference type="Proteomes" id="UP000273083"/>
    </source>
</evidence>
<comment type="caution">
    <text evidence="3">The sequence shown here is derived from an EMBL/GenBank/DDBJ whole genome shotgun (WGS) entry which is preliminary data.</text>
</comment>
<sequence>MLKKRILSLLLILMVFSATSCGMSRKDTKEIDDSIQVERNNANNNGKADDENSYEIIEGTYEEKEVKIKYPQVSNLKNNSKQNEINELIKERALKVLNDYEGYTDKLTLDIAYDIKYKDAGLLSVAFMGVGYVEGGAHPSNIFYTANIDMKDGKILKLSDVFKINEKFIQKLKKGKYVPYESDLKLENEIIANELNMYSNDNLISYLKKADEVKNNELYAFSYFTKDSLGVSINVPYAIGDHMELEIKYKELDGLRTNHAIWNEIYKK</sequence>
<feature type="domain" description="Deacetylase PdaC" evidence="2">
    <location>
        <begin position="63"/>
        <end position="140"/>
    </location>
</feature>
<dbReference type="AlphaFoldDB" id="A0A3N1X9H9"/>
<dbReference type="Gene3D" id="3.30.565.40">
    <property type="entry name" value="Fervidobacterium nodosum Rt17-B1 like"/>
    <property type="match status" value="1"/>
</dbReference>
<dbReference type="InterPro" id="IPR025303">
    <property type="entry name" value="PdaC"/>
</dbReference>
<accession>A0A3N1X9H9</accession>
<dbReference type="Pfam" id="PF13739">
    <property type="entry name" value="PdaC"/>
    <property type="match status" value="1"/>
</dbReference>
<name>A0A3N1X9H9_9FIRM</name>